<name>A0A7X2TBC5_9CLOT</name>
<accession>A0A7X2TBC5</accession>
<dbReference type="InterPro" id="IPR044516">
    <property type="entry name" value="UXS-like"/>
</dbReference>
<protein>
    <submittedName>
        <fullName evidence="6">NAD-dependent epimerase/dehydratase family protein</fullName>
    </submittedName>
</protein>
<dbReference type="InterPro" id="IPR036291">
    <property type="entry name" value="NAD(P)-bd_dom_sf"/>
</dbReference>
<reference evidence="6 7" key="1">
    <citation type="submission" date="2019-08" db="EMBL/GenBank/DDBJ databases">
        <title>In-depth cultivation of the pig gut microbiome towards novel bacterial diversity and tailored functional studies.</title>
        <authorList>
            <person name="Wylensek D."/>
            <person name="Hitch T.C.A."/>
            <person name="Clavel T."/>
        </authorList>
    </citation>
    <scope>NUCLEOTIDE SEQUENCE [LARGE SCALE GENOMIC DNA]</scope>
    <source>
        <strain evidence="6 7">WCA-389-WT-23D1</strain>
    </source>
</reference>
<evidence type="ECO:0000256" key="1">
    <source>
        <dbReference type="ARBA" id="ARBA00001911"/>
    </source>
</evidence>
<comment type="caution">
    <text evidence="6">The sequence shown here is derived from an EMBL/GenBank/DDBJ whole genome shotgun (WGS) entry which is preliminary data.</text>
</comment>
<keyword evidence="7" id="KW-1185">Reference proteome</keyword>
<dbReference type="GO" id="GO:0070403">
    <property type="term" value="F:NAD+ binding"/>
    <property type="evidence" value="ECO:0007669"/>
    <property type="project" value="InterPro"/>
</dbReference>
<dbReference type="PANTHER" id="PTHR43078:SF6">
    <property type="entry name" value="UDP-GLUCURONIC ACID DECARBOXYLASE 1"/>
    <property type="match status" value="1"/>
</dbReference>
<organism evidence="6 7">
    <name type="scientific">Clostridium porci</name>
    <dbReference type="NCBI Taxonomy" id="2605778"/>
    <lineage>
        <taxon>Bacteria</taxon>
        <taxon>Bacillati</taxon>
        <taxon>Bacillota</taxon>
        <taxon>Clostridia</taxon>
        <taxon>Eubacteriales</taxon>
        <taxon>Clostridiaceae</taxon>
        <taxon>Clostridium</taxon>
    </lineage>
</organism>
<dbReference type="AlphaFoldDB" id="A0A7X2TBC5"/>
<dbReference type="UniPathway" id="UPA00796">
    <property type="reaction ID" value="UER00771"/>
</dbReference>
<dbReference type="GO" id="GO:0033320">
    <property type="term" value="P:UDP-D-xylose biosynthetic process"/>
    <property type="evidence" value="ECO:0007669"/>
    <property type="project" value="UniProtKB-UniPathway"/>
</dbReference>
<keyword evidence="3" id="KW-0520">NAD</keyword>
<sequence length="326" mass="37202">MPGREDTMKVLITGAAGLTGAHLIRNCLDNGDTVVGVDNFFRGTKENIEGLLDREDFTFHACDFREYIKKEKEADFDGIYHLAAIVPTRYFYEEPCLTYEVNCQGTYEIFQWALRNHIPRFVNASSSEIYGHGRELPTKETAPSLFDSVDTTTRWSYAHGKIMTEYLLNHHSSEILVCHLRYANVYGPYDVDDNHVIPYILNCIAHDRPCHLNAQAGEIARSFLYMSDCANATRLAMLHMRGGTSYNIGNPEETTILDLYHKAVKVAGELGISYRHSPQFDISRAGDPKRRVLDISRAREQLGYSPKVMLEEGLRRTLQWIVKQKQ</sequence>
<feature type="domain" description="NAD-dependent epimerase/dehydratase" evidence="5">
    <location>
        <begin position="10"/>
        <end position="249"/>
    </location>
</feature>
<comment type="cofactor">
    <cofactor evidence="1">
        <name>NAD(+)</name>
        <dbReference type="ChEBI" id="CHEBI:57540"/>
    </cofactor>
</comment>
<dbReference type="GO" id="GO:0048040">
    <property type="term" value="F:UDP-glucuronate decarboxylase activity"/>
    <property type="evidence" value="ECO:0007669"/>
    <property type="project" value="TreeGrafter"/>
</dbReference>
<dbReference type="GO" id="GO:0005737">
    <property type="term" value="C:cytoplasm"/>
    <property type="evidence" value="ECO:0007669"/>
    <property type="project" value="TreeGrafter"/>
</dbReference>
<dbReference type="SUPFAM" id="SSF51735">
    <property type="entry name" value="NAD(P)-binding Rossmann-fold domains"/>
    <property type="match status" value="1"/>
</dbReference>
<evidence type="ECO:0000256" key="4">
    <source>
        <dbReference type="ARBA" id="ARBA00023239"/>
    </source>
</evidence>
<evidence type="ECO:0000259" key="5">
    <source>
        <dbReference type="Pfam" id="PF01370"/>
    </source>
</evidence>
<evidence type="ECO:0000256" key="3">
    <source>
        <dbReference type="ARBA" id="ARBA00023027"/>
    </source>
</evidence>
<dbReference type="Proteomes" id="UP000429958">
    <property type="component" value="Unassembled WGS sequence"/>
</dbReference>
<proteinExistence type="predicted"/>
<dbReference type="EMBL" id="VUMD01000003">
    <property type="protein sequence ID" value="MSS35754.1"/>
    <property type="molecule type" value="Genomic_DNA"/>
</dbReference>
<keyword evidence="2" id="KW-0210">Decarboxylase</keyword>
<evidence type="ECO:0000313" key="7">
    <source>
        <dbReference type="Proteomes" id="UP000429958"/>
    </source>
</evidence>
<keyword evidence="4" id="KW-0456">Lyase</keyword>
<dbReference type="Pfam" id="PF01370">
    <property type="entry name" value="Epimerase"/>
    <property type="match status" value="1"/>
</dbReference>
<dbReference type="Gene3D" id="3.40.50.720">
    <property type="entry name" value="NAD(P)-binding Rossmann-like Domain"/>
    <property type="match status" value="1"/>
</dbReference>
<gene>
    <name evidence="6" type="ORF">FYJ39_03945</name>
</gene>
<dbReference type="GO" id="GO:0042732">
    <property type="term" value="P:D-xylose metabolic process"/>
    <property type="evidence" value="ECO:0007669"/>
    <property type="project" value="InterPro"/>
</dbReference>
<evidence type="ECO:0000313" key="6">
    <source>
        <dbReference type="EMBL" id="MSS35754.1"/>
    </source>
</evidence>
<dbReference type="InterPro" id="IPR001509">
    <property type="entry name" value="Epimerase_deHydtase"/>
</dbReference>
<dbReference type="PANTHER" id="PTHR43078">
    <property type="entry name" value="UDP-GLUCURONIC ACID DECARBOXYLASE-RELATED"/>
    <property type="match status" value="1"/>
</dbReference>
<evidence type="ECO:0000256" key="2">
    <source>
        <dbReference type="ARBA" id="ARBA00022793"/>
    </source>
</evidence>